<evidence type="ECO:0000313" key="1">
    <source>
        <dbReference type="EMBL" id="KAJ0019971.1"/>
    </source>
</evidence>
<name>A0ACC0XNJ2_9ROSI</name>
<keyword evidence="2" id="KW-1185">Reference proteome</keyword>
<comment type="caution">
    <text evidence="1">The sequence shown here is derived from an EMBL/GenBank/DDBJ whole genome shotgun (WGS) entry which is preliminary data.</text>
</comment>
<sequence length="12" mass="1582">MFKVNYLFIFIF</sequence>
<protein>
    <submittedName>
        <fullName evidence="1">Uncharacterized protein</fullName>
    </submittedName>
</protein>
<proteinExistence type="predicted"/>
<dbReference type="EMBL" id="CM047746">
    <property type="protein sequence ID" value="KAJ0019971.1"/>
    <property type="molecule type" value="Genomic_DNA"/>
</dbReference>
<dbReference type="Proteomes" id="UP001163603">
    <property type="component" value="Chromosome 11"/>
</dbReference>
<evidence type="ECO:0000313" key="2">
    <source>
        <dbReference type="Proteomes" id="UP001163603"/>
    </source>
</evidence>
<gene>
    <name evidence="1" type="ORF">Pint_31838</name>
</gene>
<accession>A0ACC0XNJ2</accession>
<reference evidence="2" key="1">
    <citation type="journal article" date="2023" name="G3 (Bethesda)">
        <title>Genome assembly and association tests identify interacting loci associated with vigor, precocity, and sex in interspecific pistachio rootstocks.</title>
        <authorList>
            <person name="Palmer W."/>
            <person name="Jacygrad E."/>
            <person name="Sagayaradj S."/>
            <person name="Cavanaugh K."/>
            <person name="Han R."/>
            <person name="Bertier L."/>
            <person name="Beede B."/>
            <person name="Kafkas S."/>
            <person name="Golino D."/>
            <person name="Preece J."/>
            <person name="Michelmore R."/>
        </authorList>
    </citation>
    <scope>NUCLEOTIDE SEQUENCE [LARGE SCALE GENOMIC DNA]</scope>
</reference>
<organism evidence="1 2">
    <name type="scientific">Pistacia integerrima</name>
    <dbReference type="NCBI Taxonomy" id="434235"/>
    <lineage>
        <taxon>Eukaryota</taxon>
        <taxon>Viridiplantae</taxon>
        <taxon>Streptophyta</taxon>
        <taxon>Embryophyta</taxon>
        <taxon>Tracheophyta</taxon>
        <taxon>Spermatophyta</taxon>
        <taxon>Magnoliopsida</taxon>
        <taxon>eudicotyledons</taxon>
        <taxon>Gunneridae</taxon>
        <taxon>Pentapetalae</taxon>
        <taxon>rosids</taxon>
        <taxon>malvids</taxon>
        <taxon>Sapindales</taxon>
        <taxon>Anacardiaceae</taxon>
        <taxon>Pistacia</taxon>
    </lineage>
</organism>